<dbReference type="GO" id="GO:0005829">
    <property type="term" value="C:cytosol"/>
    <property type="evidence" value="ECO:0007669"/>
    <property type="project" value="TreeGrafter"/>
</dbReference>
<dbReference type="InterPro" id="IPR004399">
    <property type="entry name" value="HMP/HMP-P_kinase_dom"/>
</dbReference>
<keyword evidence="4" id="KW-0808">Transferase</keyword>
<dbReference type="CDD" id="cd01169">
    <property type="entry name" value="HMPP_kinase"/>
    <property type="match status" value="1"/>
</dbReference>
<dbReference type="GO" id="GO:0009229">
    <property type="term" value="P:thiamine diphosphate biosynthetic process"/>
    <property type="evidence" value="ECO:0007669"/>
    <property type="project" value="UniProtKB-UniPathway"/>
</dbReference>
<evidence type="ECO:0000256" key="1">
    <source>
        <dbReference type="ARBA" id="ARBA00004948"/>
    </source>
</evidence>
<dbReference type="AlphaFoldDB" id="A0A7Z1AGY7"/>
<dbReference type="UniPathway" id="UPA00060">
    <property type="reaction ID" value="UER00138"/>
</dbReference>
<dbReference type="PANTHER" id="PTHR20858">
    <property type="entry name" value="PHOSPHOMETHYLPYRIMIDINE KINASE"/>
    <property type="match status" value="1"/>
</dbReference>
<protein>
    <recommendedName>
        <fullName evidence="2">hydroxymethylpyrimidine kinase</fullName>
        <ecNumber evidence="2">2.7.1.49</ecNumber>
    </recommendedName>
</protein>
<organism evidence="4 5">
    <name type="scientific">Candidatus Thiodiazotropha endolucinida</name>
    <dbReference type="NCBI Taxonomy" id="1655433"/>
    <lineage>
        <taxon>Bacteria</taxon>
        <taxon>Pseudomonadati</taxon>
        <taxon>Pseudomonadota</taxon>
        <taxon>Gammaproteobacteria</taxon>
        <taxon>Chromatiales</taxon>
        <taxon>Sedimenticolaceae</taxon>
        <taxon>Candidatus Thiodiazotropha</taxon>
    </lineage>
</organism>
<reference evidence="4 5" key="1">
    <citation type="submission" date="2016-06" db="EMBL/GenBank/DDBJ databases">
        <title>Genome sequence of endosymbiont of Candidatus Endolucinida thiodiazotropha.</title>
        <authorList>
            <person name="Poehlein A."/>
            <person name="Koenig S."/>
            <person name="Heiden S.E."/>
            <person name="Thuermer A."/>
            <person name="Voget S."/>
            <person name="Daniel R."/>
            <person name="Markert S."/>
            <person name="Gros O."/>
            <person name="Schweder T."/>
        </authorList>
    </citation>
    <scope>NUCLEOTIDE SEQUENCE [LARGE SCALE GENOMIC DNA]</scope>
    <source>
        <strain evidence="4 5">COS</strain>
    </source>
</reference>
<evidence type="ECO:0000256" key="2">
    <source>
        <dbReference type="ARBA" id="ARBA00012135"/>
    </source>
</evidence>
<proteinExistence type="predicted"/>
<dbReference type="GO" id="GO:0008972">
    <property type="term" value="F:phosphomethylpyrimidine kinase activity"/>
    <property type="evidence" value="ECO:0007669"/>
    <property type="project" value="InterPro"/>
</dbReference>
<sequence>MHLKSPHLPVVLAIGGHDPGGGAGIQADIESIGANGCHAATALTCVTVQDSCNVSQLVPIPPATLADQISATLSDCQVAIIKIGLLGSLSAAEAIVEILHRHPTIPVVFDPVLRAGGGGELANMRLIDYIRQTLIPLCRLITPNIPEAVKLTDMNGLSAPDTVGRQLLGLGAEAVLITGTHEPDERREITHYLYQTGASPIHTSCRRLAGVFHGSGCTLASAIAARMAAGEALQVAVAQGLEYSWSALTHGFKTGKCQSIPGRLYRILRHHDER</sequence>
<dbReference type="SUPFAM" id="SSF53613">
    <property type="entry name" value="Ribokinase-like"/>
    <property type="match status" value="1"/>
</dbReference>
<evidence type="ECO:0000259" key="3">
    <source>
        <dbReference type="Pfam" id="PF08543"/>
    </source>
</evidence>
<dbReference type="EMBL" id="MARB01000003">
    <property type="protein sequence ID" value="ODJ89053.1"/>
    <property type="molecule type" value="Genomic_DNA"/>
</dbReference>
<dbReference type="Gene3D" id="3.40.1190.20">
    <property type="match status" value="1"/>
</dbReference>
<dbReference type="GO" id="GO:0009228">
    <property type="term" value="P:thiamine biosynthetic process"/>
    <property type="evidence" value="ECO:0007669"/>
    <property type="project" value="InterPro"/>
</dbReference>
<dbReference type="RefSeq" id="WP_069121288.1">
    <property type="nucleotide sequence ID" value="NZ_MARB01000003.1"/>
</dbReference>
<name>A0A7Z1AGY7_9GAMM</name>
<keyword evidence="5" id="KW-1185">Reference proteome</keyword>
<dbReference type="Proteomes" id="UP000094769">
    <property type="component" value="Unassembled WGS sequence"/>
</dbReference>
<dbReference type="InterPro" id="IPR013749">
    <property type="entry name" value="PM/HMP-P_kinase-1"/>
</dbReference>
<gene>
    <name evidence="4" type="primary">thiD</name>
    <name evidence="4" type="ORF">CODIS_06650</name>
</gene>
<dbReference type="GO" id="GO:0008902">
    <property type="term" value="F:hydroxymethylpyrimidine kinase activity"/>
    <property type="evidence" value="ECO:0007669"/>
    <property type="project" value="UniProtKB-EC"/>
</dbReference>
<dbReference type="Pfam" id="PF08543">
    <property type="entry name" value="Phos_pyr_kin"/>
    <property type="match status" value="1"/>
</dbReference>
<comment type="caution">
    <text evidence="4">The sequence shown here is derived from an EMBL/GenBank/DDBJ whole genome shotgun (WGS) entry which is preliminary data.</text>
</comment>
<evidence type="ECO:0000313" key="4">
    <source>
        <dbReference type="EMBL" id="ODJ89053.1"/>
    </source>
</evidence>
<dbReference type="PANTHER" id="PTHR20858:SF17">
    <property type="entry name" value="HYDROXYMETHYLPYRIMIDINE_PHOSPHOMETHYLPYRIMIDINE KINASE THI20-RELATED"/>
    <property type="match status" value="1"/>
</dbReference>
<accession>A0A7Z1AGY7</accession>
<feature type="domain" description="Pyridoxamine kinase/Phosphomethylpyrimidine kinase" evidence="3">
    <location>
        <begin position="18"/>
        <end position="257"/>
    </location>
</feature>
<dbReference type="EC" id="2.7.1.49" evidence="2"/>
<comment type="pathway">
    <text evidence="1">Cofactor biosynthesis; thiamine diphosphate biosynthesis.</text>
</comment>
<keyword evidence="4" id="KW-0418">Kinase</keyword>
<dbReference type="InterPro" id="IPR029056">
    <property type="entry name" value="Ribokinase-like"/>
</dbReference>
<evidence type="ECO:0000313" key="5">
    <source>
        <dbReference type="Proteomes" id="UP000094769"/>
    </source>
</evidence>